<comment type="caution">
    <text evidence="1">The sequence shown here is derived from an EMBL/GenBank/DDBJ whole genome shotgun (WGS) entry which is preliminary data.</text>
</comment>
<proteinExistence type="predicted"/>
<evidence type="ECO:0000313" key="2">
    <source>
        <dbReference type="Proteomes" id="UP001303046"/>
    </source>
</evidence>
<gene>
    <name evidence="1" type="primary">Necator_chrIII.g13014</name>
    <name evidence="1" type="ORF">RB195_012247</name>
</gene>
<name>A0ABR1D731_NECAM</name>
<organism evidence="1 2">
    <name type="scientific">Necator americanus</name>
    <name type="common">Human hookworm</name>
    <dbReference type="NCBI Taxonomy" id="51031"/>
    <lineage>
        <taxon>Eukaryota</taxon>
        <taxon>Metazoa</taxon>
        <taxon>Ecdysozoa</taxon>
        <taxon>Nematoda</taxon>
        <taxon>Chromadorea</taxon>
        <taxon>Rhabditida</taxon>
        <taxon>Rhabditina</taxon>
        <taxon>Rhabditomorpha</taxon>
        <taxon>Strongyloidea</taxon>
        <taxon>Ancylostomatidae</taxon>
        <taxon>Bunostominae</taxon>
        <taxon>Necator</taxon>
    </lineage>
</organism>
<reference evidence="1 2" key="1">
    <citation type="submission" date="2023-08" db="EMBL/GenBank/DDBJ databases">
        <title>A Necator americanus chromosomal reference genome.</title>
        <authorList>
            <person name="Ilik V."/>
            <person name="Petrzelkova K.J."/>
            <person name="Pardy F."/>
            <person name="Fuh T."/>
            <person name="Niatou-Singa F.S."/>
            <person name="Gouil Q."/>
            <person name="Baker L."/>
            <person name="Ritchie M.E."/>
            <person name="Jex A.R."/>
            <person name="Gazzola D."/>
            <person name="Li H."/>
            <person name="Toshio Fujiwara R."/>
            <person name="Zhan B."/>
            <person name="Aroian R.V."/>
            <person name="Pafco B."/>
            <person name="Schwarz E.M."/>
        </authorList>
    </citation>
    <scope>NUCLEOTIDE SEQUENCE [LARGE SCALE GENOMIC DNA]</scope>
    <source>
        <strain evidence="1 2">Aroian</strain>
        <tissue evidence="1">Whole animal</tissue>
    </source>
</reference>
<evidence type="ECO:0000313" key="1">
    <source>
        <dbReference type="EMBL" id="KAK6746020.1"/>
    </source>
</evidence>
<keyword evidence="2" id="KW-1185">Reference proteome</keyword>
<dbReference type="Proteomes" id="UP001303046">
    <property type="component" value="Unassembled WGS sequence"/>
</dbReference>
<protein>
    <submittedName>
        <fullName evidence="1">Uncharacterized protein</fullName>
    </submittedName>
</protein>
<dbReference type="EMBL" id="JAVFWL010000003">
    <property type="protein sequence ID" value="KAK6746020.1"/>
    <property type="molecule type" value="Genomic_DNA"/>
</dbReference>
<accession>A0ABR1D731</accession>
<sequence length="169" mass="18831">MQDAARGTLPVLMPRKEFVLASAENKSTYNSTCAASSTGYFSQEKCLRKKLHHQLQKDRIQIGWTSRVKVFEKAWEYKNPQKTYALLKQYYGKTKRCSPFLNSVCAVAVGETSLPIWRDHLNSLLKRQAPSVPQLVNSQRPTFIALNVGGSGLCLSLFCLGSAGATMKV</sequence>